<keyword evidence="1" id="KW-1133">Transmembrane helix</keyword>
<accession>A0A833Z337</accession>
<name>A0A833Z337_9CHIR</name>
<dbReference type="Proteomes" id="UP000664940">
    <property type="component" value="Unassembled WGS sequence"/>
</dbReference>
<gene>
    <name evidence="2" type="ORF">HJG60_008481</name>
</gene>
<proteinExistence type="predicted"/>
<dbReference type="AlphaFoldDB" id="A0A833Z337"/>
<organism evidence="2 3">
    <name type="scientific">Phyllostomus discolor</name>
    <name type="common">pale spear-nosed bat</name>
    <dbReference type="NCBI Taxonomy" id="89673"/>
    <lineage>
        <taxon>Eukaryota</taxon>
        <taxon>Metazoa</taxon>
        <taxon>Chordata</taxon>
        <taxon>Craniata</taxon>
        <taxon>Vertebrata</taxon>
        <taxon>Euteleostomi</taxon>
        <taxon>Mammalia</taxon>
        <taxon>Eutheria</taxon>
        <taxon>Laurasiatheria</taxon>
        <taxon>Chiroptera</taxon>
        <taxon>Yangochiroptera</taxon>
        <taxon>Phyllostomidae</taxon>
        <taxon>Phyllostominae</taxon>
        <taxon>Phyllostomus</taxon>
    </lineage>
</organism>
<reference evidence="2 3" key="1">
    <citation type="journal article" date="2020" name="Nature">
        <title>Six reference-quality genomes reveal evolution of bat adaptations.</title>
        <authorList>
            <person name="Jebb D."/>
            <person name="Huang Z."/>
            <person name="Pippel M."/>
            <person name="Hughes G.M."/>
            <person name="Lavrichenko K."/>
            <person name="Devanna P."/>
            <person name="Winkler S."/>
            <person name="Jermiin L.S."/>
            <person name="Skirmuntt E.C."/>
            <person name="Katzourakis A."/>
            <person name="Burkitt-Gray L."/>
            <person name="Ray D.A."/>
            <person name="Sullivan K.A.M."/>
            <person name="Roscito J.G."/>
            <person name="Kirilenko B.M."/>
            <person name="Davalos L.M."/>
            <person name="Corthals A.P."/>
            <person name="Power M.L."/>
            <person name="Jones G."/>
            <person name="Ransome R.D."/>
            <person name="Dechmann D.K.N."/>
            <person name="Locatelli A.G."/>
            <person name="Puechmaille S.J."/>
            <person name="Fedrigo O."/>
            <person name="Jarvis E.D."/>
            <person name="Hiller M."/>
            <person name="Vernes S.C."/>
            <person name="Myers E.W."/>
            <person name="Teeling E.C."/>
        </authorList>
    </citation>
    <scope>NUCLEOTIDE SEQUENCE [LARGE SCALE GENOMIC DNA]</scope>
    <source>
        <strain evidence="2">Bat1K_MPI-CBG_1</strain>
    </source>
</reference>
<keyword evidence="1" id="KW-0472">Membrane</keyword>
<comment type="caution">
    <text evidence="2">The sequence shown here is derived from an EMBL/GenBank/DDBJ whole genome shotgun (WGS) entry which is preliminary data.</text>
</comment>
<evidence type="ECO:0000313" key="3">
    <source>
        <dbReference type="Proteomes" id="UP000664940"/>
    </source>
</evidence>
<feature type="transmembrane region" description="Helical" evidence="1">
    <location>
        <begin position="20"/>
        <end position="41"/>
    </location>
</feature>
<sequence>MHTTLSNEIFTKYDLISFKLVRFTLTFLGLCLPLVGCVGGMSTNESRPGFTFFPQPIALPIFPHVHSKLPSRDLVVFCCLILVHQTIVTHLNLRGKETSSHFHSSQEYHHVLRALANSFPFPAESKFSTAMDMFGGGRVLSKCPAVTQRYREQTDGCQRGGGLVD</sequence>
<evidence type="ECO:0000256" key="1">
    <source>
        <dbReference type="SAM" id="Phobius"/>
    </source>
</evidence>
<evidence type="ECO:0000313" key="2">
    <source>
        <dbReference type="EMBL" id="KAF6086289.1"/>
    </source>
</evidence>
<protein>
    <submittedName>
        <fullName evidence="2">Uncharacterized protein</fullName>
    </submittedName>
</protein>
<dbReference type="EMBL" id="JABVXQ010000011">
    <property type="protein sequence ID" value="KAF6086289.1"/>
    <property type="molecule type" value="Genomic_DNA"/>
</dbReference>
<keyword evidence="1" id="KW-0812">Transmembrane</keyword>